<keyword evidence="2" id="KW-1185">Reference proteome</keyword>
<reference evidence="1" key="1">
    <citation type="journal article" date="2020" name="Stud. Mycol.">
        <title>101 Dothideomycetes genomes: a test case for predicting lifestyles and emergence of pathogens.</title>
        <authorList>
            <person name="Haridas S."/>
            <person name="Albert R."/>
            <person name="Binder M."/>
            <person name="Bloem J."/>
            <person name="Labutti K."/>
            <person name="Salamov A."/>
            <person name="Andreopoulos B."/>
            <person name="Baker S."/>
            <person name="Barry K."/>
            <person name="Bills G."/>
            <person name="Bluhm B."/>
            <person name="Cannon C."/>
            <person name="Castanera R."/>
            <person name="Culley D."/>
            <person name="Daum C."/>
            <person name="Ezra D."/>
            <person name="Gonzalez J."/>
            <person name="Henrissat B."/>
            <person name="Kuo A."/>
            <person name="Liang C."/>
            <person name="Lipzen A."/>
            <person name="Lutzoni F."/>
            <person name="Magnuson J."/>
            <person name="Mondo S."/>
            <person name="Nolan M."/>
            <person name="Ohm R."/>
            <person name="Pangilinan J."/>
            <person name="Park H.-J."/>
            <person name="Ramirez L."/>
            <person name="Alfaro M."/>
            <person name="Sun H."/>
            <person name="Tritt A."/>
            <person name="Yoshinaga Y."/>
            <person name="Zwiers L.-H."/>
            <person name="Turgeon B."/>
            <person name="Goodwin S."/>
            <person name="Spatafora J."/>
            <person name="Crous P."/>
            <person name="Grigoriev I."/>
        </authorList>
    </citation>
    <scope>NUCLEOTIDE SEQUENCE</scope>
    <source>
        <strain evidence="1">CBS 122368</strain>
    </source>
</reference>
<dbReference type="GeneID" id="54575584"/>
<dbReference type="Gene3D" id="3.30.70.1990">
    <property type="match status" value="1"/>
</dbReference>
<dbReference type="Pfam" id="PF13450">
    <property type="entry name" value="NAD_binding_8"/>
    <property type="match status" value="1"/>
</dbReference>
<dbReference type="PANTHER" id="PTHR42923:SF17">
    <property type="entry name" value="AMINE OXIDASE DOMAIN-CONTAINING PROTEIN"/>
    <property type="match status" value="1"/>
</dbReference>
<gene>
    <name evidence="1" type="ORF">BU26DRAFT_33664</name>
</gene>
<dbReference type="GO" id="GO:0016491">
    <property type="term" value="F:oxidoreductase activity"/>
    <property type="evidence" value="ECO:0007669"/>
    <property type="project" value="TreeGrafter"/>
</dbReference>
<dbReference type="RefSeq" id="XP_033692009.1">
    <property type="nucleotide sequence ID" value="XM_033822254.1"/>
</dbReference>
<protein>
    <submittedName>
        <fullName evidence="1">FAD/NAD(P)-binding domain-containing protein</fullName>
    </submittedName>
</protein>
<dbReference type="InterPro" id="IPR050464">
    <property type="entry name" value="Zeta_carotene_desat/Oxidored"/>
</dbReference>
<evidence type="ECO:0000313" key="2">
    <source>
        <dbReference type="Proteomes" id="UP000800094"/>
    </source>
</evidence>
<dbReference type="Proteomes" id="UP000800094">
    <property type="component" value="Unassembled WGS sequence"/>
</dbReference>
<proteinExistence type="predicted"/>
<dbReference type="SUPFAM" id="SSF51905">
    <property type="entry name" value="FAD/NAD(P)-binding domain"/>
    <property type="match status" value="1"/>
</dbReference>
<name>A0A6A6J2C8_9PLEO</name>
<sequence length="523" mass="58257">MERKRIAIVGSGVSGLSTLWTLRNTEHEIHLFEKEDRLGGHTNTVTWVHNGHSAPVDTGFIVMNTATYPNFIAFLKTLDIKTIPSQMTFGISRDAGAFEWSGTSLSALFAQPINALRPSFWRMIFDIIRFNLFSLDLLSSPSNPSNDLSIGEYLEREGYSDAFRDDYLIPMTACVWSTGPDKCALEFPAVTLVRFMWNHHLLSTVVERPPWLTIEGGSKKYVDAVMRNCQKVTVHQGFEVESLKRKDGLVELIVDGSRGPRSELFDEVVLACHGDQARWILGDAATFEEREILSAFETTPNMAFLHSDLSLMPKRRSAWSSWNYLTYSQPPSKPTNSSSSALQTVSLTYDMNILQSIPTSTFGDVLVTLNPQTPPSPALTQATYEYRHPLYNARMVTAQEELEKIQGKRGVWYAGAWTGYGFHEDGFSSGMRVGMRLGGSVPWEAKNAKFSRGTRPTLGWKDHFARLVVWILQLYVSILEYLLGARRPRNASKGGAYANGNGVANGKVKALQPGGNAGRILIA</sequence>
<organism evidence="1 2">
    <name type="scientific">Trematosphaeria pertusa</name>
    <dbReference type="NCBI Taxonomy" id="390896"/>
    <lineage>
        <taxon>Eukaryota</taxon>
        <taxon>Fungi</taxon>
        <taxon>Dikarya</taxon>
        <taxon>Ascomycota</taxon>
        <taxon>Pezizomycotina</taxon>
        <taxon>Dothideomycetes</taxon>
        <taxon>Pleosporomycetidae</taxon>
        <taxon>Pleosporales</taxon>
        <taxon>Massarineae</taxon>
        <taxon>Trematosphaeriaceae</taxon>
        <taxon>Trematosphaeria</taxon>
    </lineage>
</organism>
<dbReference type="PANTHER" id="PTHR42923">
    <property type="entry name" value="PROTOPORPHYRINOGEN OXIDASE"/>
    <property type="match status" value="1"/>
</dbReference>
<dbReference type="Gene3D" id="1.10.405.20">
    <property type="match status" value="1"/>
</dbReference>
<evidence type="ECO:0000313" key="1">
    <source>
        <dbReference type="EMBL" id="KAF2257005.1"/>
    </source>
</evidence>
<dbReference type="AlphaFoldDB" id="A0A6A6J2C8"/>
<dbReference type="OrthoDB" id="5977668at2759"/>
<dbReference type="Gene3D" id="3.50.50.60">
    <property type="entry name" value="FAD/NAD(P)-binding domain"/>
    <property type="match status" value="1"/>
</dbReference>
<dbReference type="FunFam" id="1.10.405.20:FF:000001">
    <property type="entry name" value="Amine oxidase"/>
    <property type="match status" value="1"/>
</dbReference>
<dbReference type="EMBL" id="ML987189">
    <property type="protein sequence ID" value="KAF2257005.1"/>
    <property type="molecule type" value="Genomic_DNA"/>
</dbReference>
<accession>A0A6A6J2C8</accession>
<dbReference type="InterPro" id="IPR036188">
    <property type="entry name" value="FAD/NAD-bd_sf"/>
</dbReference>